<dbReference type="AlphaFoldDB" id="U5MXA9"/>
<reference evidence="1 2" key="1">
    <citation type="journal article" date="2013" name="Genome Announc.">
        <title>Complete Genome Sequence of the Solvent Producer Clostridium saccharobutylicum NCP262 (DSM 13864).</title>
        <authorList>
            <person name="Poehlein A."/>
            <person name="Hartwich K."/>
            <person name="Krabben P."/>
            <person name="Ehrenreich A."/>
            <person name="Liebl W."/>
            <person name="Durre P."/>
            <person name="Gottschalk G."/>
            <person name="Daniel R."/>
        </authorList>
    </citation>
    <scope>NUCLEOTIDE SEQUENCE [LARGE SCALE GENOMIC DNA]</scope>
    <source>
        <strain evidence="1">DSM 13864</strain>
    </source>
</reference>
<dbReference type="EMBL" id="CP006721">
    <property type="protein sequence ID" value="AGX44092.1"/>
    <property type="molecule type" value="Genomic_DNA"/>
</dbReference>
<keyword evidence="2" id="KW-1185">Reference proteome</keyword>
<dbReference type="HOGENOM" id="CLU_197373_0_0_9"/>
<sequence length="64" mass="7380">MIKIKKEELLKDTIDYEDYSENVYKLTVEELKKEGLLQCGGCCTKDSNKNDKCNGCNKKNNCKK</sequence>
<dbReference type="PATRIC" id="fig|1345695.10.peg.4511"/>
<accession>U5MXA9</accession>
<dbReference type="eggNOG" id="ENOG5030U34">
    <property type="taxonomic scope" value="Bacteria"/>
</dbReference>
<dbReference type="Proteomes" id="UP000017118">
    <property type="component" value="Chromosome"/>
</dbReference>
<proteinExistence type="predicted"/>
<dbReference type="KEGG" id="csb:CLSA_c31260"/>
<gene>
    <name evidence="1" type="ORF">CLSA_c31260</name>
</gene>
<evidence type="ECO:0000313" key="2">
    <source>
        <dbReference type="Proteomes" id="UP000017118"/>
    </source>
</evidence>
<name>U5MXA9_CLOSA</name>
<organism evidence="1 2">
    <name type="scientific">Clostridium saccharobutylicum DSM 13864</name>
    <dbReference type="NCBI Taxonomy" id="1345695"/>
    <lineage>
        <taxon>Bacteria</taxon>
        <taxon>Bacillati</taxon>
        <taxon>Bacillota</taxon>
        <taxon>Clostridia</taxon>
        <taxon>Eubacteriales</taxon>
        <taxon>Clostridiaceae</taxon>
        <taxon>Clostridium</taxon>
    </lineage>
</organism>
<dbReference type="GeneID" id="55475480"/>
<evidence type="ECO:0000313" key="1">
    <source>
        <dbReference type="EMBL" id="AGX44092.1"/>
    </source>
</evidence>
<protein>
    <submittedName>
        <fullName evidence="1">Uncharacterized protein</fullName>
    </submittedName>
</protein>
<dbReference type="OrthoDB" id="1937905at2"/>
<dbReference type="RefSeq" id="WP_022747235.1">
    <property type="nucleotide sequence ID" value="NC_022571.1"/>
</dbReference>